<feature type="compositionally biased region" description="Polar residues" evidence="1">
    <location>
        <begin position="1"/>
        <end position="24"/>
    </location>
</feature>
<keyword evidence="2" id="KW-0472">Membrane</keyword>
<reference evidence="3 4" key="1">
    <citation type="submission" date="2024-01" db="EMBL/GenBank/DDBJ databases">
        <authorList>
            <person name="Allen C."/>
            <person name="Tagirdzhanova G."/>
        </authorList>
    </citation>
    <scope>NUCLEOTIDE SEQUENCE [LARGE SCALE GENOMIC DNA]</scope>
    <source>
        <strain evidence="3 4">CBS 119000</strain>
    </source>
</reference>
<keyword evidence="2" id="KW-0812">Transmembrane</keyword>
<keyword evidence="2" id="KW-1133">Transmembrane helix</keyword>
<sequence>MTGQLAVQNFSLPSRTGSLRTYSPSAGDDRDSHGGDSDSGTVTGLRFDRAPRRFQPPALTPAASALHLFQFDNRVEPPSGPRSRVLLRPMSTSSSAPALTALCDNINSHAREHQELQEEVAEISCGFSPAENDVQQVGVQRRSQQSVPASSPSPTKNSWQSAMVHIDGDKPRSRQTSTHAGVLDSACSTDNDLPDLAHSLSIHRGPRLRHITLSEIHAADDAARRVASVRRERRVFWLLVALALVGVLSCPGAVTLAVAQAAMQNSVEETGPNEYGGNLIWNSRTLGWLVASLLVSVSATVGLAVATSARCRRRRDAVCCEDTYTAAGEEAILAQLVQSSTRGRQSVLRRDCAFGVGSRCSQRFSALLSSSGLRQPDPVSQPQESRETRTASPGWLAMDDTDSKQANSTGPLRWWPFNQLCKQDDAVAEFAGAVNNDCNVGSARINDRITPRTSDQIRDEKSDGVLAEKAITREEDRNWNKFTQDPVQLRRYVETLETRLAAVEGIQRVL</sequence>
<feature type="compositionally biased region" description="Basic and acidic residues" evidence="1">
    <location>
        <begin position="27"/>
        <end position="36"/>
    </location>
</feature>
<evidence type="ECO:0000313" key="3">
    <source>
        <dbReference type="EMBL" id="CAK7271165.1"/>
    </source>
</evidence>
<feature type="region of interest" description="Disordered" evidence="1">
    <location>
        <begin position="371"/>
        <end position="409"/>
    </location>
</feature>
<accession>A0ABP0DW53</accession>
<feature type="compositionally biased region" description="Polar residues" evidence="1">
    <location>
        <begin position="371"/>
        <end position="383"/>
    </location>
</feature>
<name>A0ABP0DW53_9PEZI</name>
<evidence type="ECO:0000256" key="2">
    <source>
        <dbReference type="SAM" id="Phobius"/>
    </source>
</evidence>
<dbReference type="EMBL" id="CAWUON010000068">
    <property type="protein sequence ID" value="CAK7271165.1"/>
    <property type="molecule type" value="Genomic_DNA"/>
</dbReference>
<keyword evidence="4" id="KW-1185">Reference proteome</keyword>
<dbReference type="Proteomes" id="UP001642502">
    <property type="component" value="Unassembled WGS sequence"/>
</dbReference>
<organism evidence="3 4">
    <name type="scientific">Sporothrix epigloea</name>
    <dbReference type="NCBI Taxonomy" id="1892477"/>
    <lineage>
        <taxon>Eukaryota</taxon>
        <taxon>Fungi</taxon>
        <taxon>Dikarya</taxon>
        <taxon>Ascomycota</taxon>
        <taxon>Pezizomycotina</taxon>
        <taxon>Sordariomycetes</taxon>
        <taxon>Sordariomycetidae</taxon>
        <taxon>Ophiostomatales</taxon>
        <taxon>Ophiostomataceae</taxon>
        <taxon>Sporothrix</taxon>
    </lineage>
</organism>
<protein>
    <recommendedName>
        <fullName evidence="5">Transmembrane protein</fullName>
    </recommendedName>
</protein>
<proteinExistence type="predicted"/>
<evidence type="ECO:0008006" key="5">
    <source>
        <dbReference type="Google" id="ProtNLM"/>
    </source>
</evidence>
<comment type="caution">
    <text evidence="3">The sequence shown here is derived from an EMBL/GenBank/DDBJ whole genome shotgun (WGS) entry which is preliminary data.</text>
</comment>
<feature type="region of interest" description="Disordered" evidence="1">
    <location>
        <begin position="1"/>
        <end position="44"/>
    </location>
</feature>
<feature type="region of interest" description="Disordered" evidence="1">
    <location>
        <begin position="135"/>
        <end position="160"/>
    </location>
</feature>
<feature type="compositionally biased region" description="Low complexity" evidence="1">
    <location>
        <begin position="135"/>
        <end position="154"/>
    </location>
</feature>
<evidence type="ECO:0000313" key="4">
    <source>
        <dbReference type="Proteomes" id="UP001642502"/>
    </source>
</evidence>
<gene>
    <name evidence="3" type="ORF">SEPCBS119000_004461</name>
</gene>
<feature type="transmembrane region" description="Helical" evidence="2">
    <location>
        <begin position="235"/>
        <end position="259"/>
    </location>
</feature>
<feature type="transmembrane region" description="Helical" evidence="2">
    <location>
        <begin position="286"/>
        <end position="306"/>
    </location>
</feature>
<evidence type="ECO:0000256" key="1">
    <source>
        <dbReference type="SAM" id="MobiDB-lite"/>
    </source>
</evidence>